<dbReference type="PANTHER" id="PTHR45913:SF19">
    <property type="entry name" value="LOW QUALITY PROTEIN: ZINC FINGER BED DOMAIN-CONTAINING PROTEIN 5-LIKE"/>
    <property type="match status" value="1"/>
</dbReference>
<organism evidence="1 2">
    <name type="scientific">Artemia franciscana</name>
    <name type="common">Brine shrimp</name>
    <name type="synonym">Artemia sanfranciscana</name>
    <dbReference type="NCBI Taxonomy" id="6661"/>
    <lineage>
        <taxon>Eukaryota</taxon>
        <taxon>Metazoa</taxon>
        <taxon>Ecdysozoa</taxon>
        <taxon>Arthropoda</taxon>
        <taxon>Crustacea</taxon>
        <taxon>Branchiopoda</taxon>
        <taxon>Anostraca</taxon>
        <taxon>Artemiidae</taxon>
        <taxon>Artemia</taxon>
    </lineage>
</organism>
<evidence type="ECO:0000313" key="2">
    <source>
        <dbReference type="Proteomes" id="UP001187531"/>
    </source>
</evidence>
<gene>
    <name evidence="1" type="ORF">QYM36_013747</name>
</gene>
<reference evidence="1" key="1">
    <citation type="submission" date="2023-07" db="EMBL/GenBank/DDBJ databases">
        <title>Chromosome-level genome assembly of Artemia franciscana.</title>
        <authorList>
            <person name="Jo E."/>
        </authorList>
    </citation>
    <scope>NUCLEOTIDE SEQUENCE</scope>
    <source>
        <tissue evidence="1">Whole body</tissue>
    </source>
</reference>
<dbReference type="PANTHER" id="PTHR45913">
    <property type="entry name" value="EPM2A-INTERACTING PROTEIN 1"/>
    <property type="match status" value="1"/>
</dbReference>
<protein>
    <submittedName>
        <fullName evidence="1">Uncharacterized protein</fullName>
    </submittedName>
</protein>
<dbReference type="AlphaFoldDB" id="A0AA88HJH8"/>
<keyword evidence="2" id="KW-1185">Reference proteome</keyword>
<dbReference type="EMBL" id="JAVRJZ010000017">
    <property type="protein sequence ID" value="KAK2710178.1"/>
    <property type="molecule type" value="Genomic_DNA"/>
</dbReference>
<name>A0AA88HJH8_ARTSF</name>
<dbReference type="Proteomes" id="UP001187531">
    <property type="component" value="Unassembled WGS sequence"/>
</dbReference>
<proteinExistence type="predicted"/>
<comment type="caution">
    <text evidence="1">The sequence shown here is derived from an EMBL/GenBank/DDBJ whole genome shotgun (WGS) entry which is preliminary data.</text>
</comment>
<sequence>MSASLHDALTLAIKVVNHNIFEKFNSLNKQLQENNSDLISSKSAIAAFLRKLQLYKNNIRRRAFEQFPCLACINSDLQDEDLALYGEYLENIHEDMQTRVGDLLGMDIPIWVSIPFEVNVAEIDISLQEPLNEIQNRNRLNIMKRGDPRLSLTSIEPNINKLAEKNQPQGSH</sequence>
<evidence type="ECO:0000313" key="1">
    <source>
        <dbReference type="EMBL" id="KAK2710178.1"/>
    </source>
</evidence>
<accession>A0AA88HJH8</accession>